<name>A0A1M5R3C0_9BRAD</name>
<dbReference type="AlphaFoldDB" id="A0A1M5R3C0"/>
<reference evidence="1 2" key="1">
    <citation type="submission" date="2016-11" db="EMBL/GenBank/DDBJ databases">
        <authorList>
            <person name="Jaros S."/>
            <person name="Januszkiewicz K."/>
            <person name="Wedrychowicz H."/>
        </authorList>
    </citation>
    <scope>NUCLEOTIDE SEQUENCE [LARGE SCALE GENOMIC DNA]</scope>
    <source>
        <strain evidence="1 2">GAS242</strain>
    </source>
</reference>
<evidence type="ECO:0000313" key="1">
    <source>
        <dbReference type="EMBL" id="SHH20874.1"/>
    </source>
</evidence>
<dbReference type="RefSeq" id="WP_079569279.1">
    <property type="nucleotide sequence ID" value="NZ_LT670818.1"/>
</dbReference>
<organism evidence="1 2">
    <name type="scientific">Bradyrhizobium erythrophlei</name>
    <dbReference type="NCBI Taxonomy" id="1437360"/>
    <lineage>
        <taxon>Bacteria</taxon>
        <taxon>Pseudomonadati</taxon>
        <taxon>Pseudomonadota</taxon>
        <taxon>Alphaproteobacteria</taxon>
        <taxon>Hyphomicrobiales</taxon>
        <taxon>Nitrobacteraceae</taxon>
        <taxon>Bradyrhizobium</taxon>
    </lineage>
</organism>
<dbReference type="Proteomes" id="UP000190675">
    <property type="component" value="Chromosome I"/>
</dbReference>
<evidence type="ECO:0000313" key="2">
    <source>
        <dbReference type="Proteomes" id="UP000190675"/>
    </source>
</evidence>
<accession>A0A1M5R3C0</accession>
<gene>
    <name evidence="1" type="ORF">SAMN05444169_6323</name>
</gene>
<protein>
    <submittedName>
        <fullName evidence="1">Uncharacterized protein</fullName>
    </submittedName>
</protein>
<dbReference type="EMBL" id="LT670818">
    <property type="protein sequence ID" value="SHH20874.1"/>
    <property type="molecule type" value="Genomic_DNA"/>
</dbReference>
<sequence length="81" mass="8587">MLTEPDMQARYVAATLGVIKDELQNPDSPANRRALSTLIASASRAAATLAEDLRRAGAMVGSVNQPAAPQPRGNVLAFRRV</sequence>
<proteinExistence type="predicted"/>